<accession>A0A1I1JH98</accession>
<evidence type="ECO:0000313" key="4">
    <source>
        <dbReference type="Proteomes" id="UP000199161"/>
    </source>
</evidence>
<dbReference type="PANTHER" id="PTHR43194:SF2">
    <property type="entry name" value="PEROXISOMAL MEMBRANE PROTEIN LPX1"/>
    <property type="match status" value="1"/>
</dbReference>
<evidence type="ECO:0000256" key="1">
    <source>
        <dbReference type="SAM" id="MobiDB-lite"/>
    </source>
</evidence>
<dbReference type="AlphaFoldDB" id="A0A1I1JH98"/>
<dbReference type="Pfam" id="PF12697">
    <property type="entry name" value="Abhydrolase_6"/>
    <property type="match status" value="1"/>
</dbReference>
<reference evidence="4" key="1">
    <citation type="submission" date="2016-10" db="EMBL/GenBank/DDBJ databases">
        <authorList>
            <person name="Varghese N."/>
            <person name="Submissions S."/>
        </authorList>
    </citation>
    <scope>NUCLEOTIDE SEQUENCE [LARGE SCALE GENOMIC DNA]</scope>
    <source>
        <strain evidence="4">DSM 13078</strain>
    </source>
</reference>
<proteinExistence type="predicted"/>
<dbReference type="OrthoDB" id="312142at2157"/>
<dbReference type="RefSeq" id="WP_089789096.1">
    <property type="nucleotide sequence ID" value="NZ_FOKW01000009.1"/>
</dbReference>
<keyword evidence="4" id="KW-1185">Reference proteome</keyword>
<dbReference type="InterPro" id="IPR000073">
    <property type="entry name" value="AB_hydrolase_1"/>
</dbReference>
<organism evidence="3 4">
    <name type="scientific">Natronobacterium haloterrestre</name>
    <name type="common">Halobiforma haloterrestris</name>
    <dbReference type="NCBI Taxonomy" id="148448"/>
    <lineage>
        <taxon>Archaea</taxon>
        <taxon>Methanobacteriati</taxon>
        <taxon>Methanobacteriota</taxon>
        <taxon>Stenosarchaea group</taxon>
        <taxon>Halobacteria</taxon>
        <taxon>Halobacteriales</taxon>
        <taxon>Natrialbaceae</taxon>
        <taxon>Natronobacterium</taxon>
    </lineage>
</organism>
<dbReference type="Gene3D" id="3.40.50.1820">
    <property type="entry name" value="alpha/beta hydrolase"/>
    <property type="match status" value="1"/>
</dbReference>
<dbReference type="EMBL" id="FOKW01000009">
    <property type="protein sequence ID" value="SFC47999.1"/>
    <property type="molecule type" value="Genomic_DNA"/>
</dbReference>
<name>A0A1I1JH98_NATHA</name>
<dbReference type="PANTHER" id="PTHR43194">
    <property type="entry name" value="HYDROLASE ALPHA/BETA FOLD FAMILY"/>
    <property type="match status" value="1"/>
</dbReference>
<feature type="domain" description="AB hydrolase-1" evidence="2">
    <location>
        <begin position="30"/>
        <end position="253"/>
    </location>
</feature>
<dbReference type="InterPro" id="IPR029058">
    <property type="entry name" value="AB_hydrolase_fold"/>
</dbReference>
<dbReference type="InterPro" id="IPR050228">
    <property type="entry name" value="Carboxylesterase_BioH"/>
</dbReference>
<dbReference type="PRINTS" id="PR00111">
    <property type="entry name" value="ABHYDROLASE"/>
</dbReference>
<protein>
    <submittedName>
        <fullName evidence="3">Pimeloyl-ACP methyl ester carboxylesterase</fullName>
    </submittedName>
</protein>
<evidence type="ECO:0000259" key="2">
    <source>
        <dbReference type="Pfam" id="PF12697"/>
    </source>
</evidence>
<dbReference type="SUPFAM" id="SSF53474">
    <property type="entry name" value="alpha/beta-Hydrolases"/>
    <property type="match status" value="1"/>
</dbReference>
<sequence>METVTHHGRETAYERLGEGNGDRDRSAICCVHGSGGDRRLWEKQRPLADATDRPVVALDLSGHGDSSDVDASPGYTTLSAHVDDVLAVAEATDADVLIGNSMGGAVVMQLVLERGFTPEAIVLNGTGARLGVLEDLLEWLETDFERAVEFLHGRNRLFHDPESAAAERSRKVMYDSGQAVTNRDFRTCHRFDVRHQLSGIDVPTLVVYGEYDQLTPPWFHEFLADEIPDAELVGIGDAAQSTMLERPEPFNEAVAAFLDG</sequence>
<gene>
    <name evidence="3" type="ORF">SAMN05444422_10912</name>
</gene>
<dbReference type="Proteomes" id="UP000199161">
    <property type="component" value="Unassembled WGS sequence"/>
</dbReference>
<feature type="region of interest" description="Disordered" evidence="1">
    <location>
        <begin position="1"/>
        <end position="20"/>
    </location>
</feature>
<evidence type="ECO:0000313" key="3">
    <source>
        <dbReference type="EMBL" id="SFC47999.1"/>
    </source>
</evidence>